<protein>
    <submittedName>
        <fullName evidence="1">DUF1320 domain-containing protein</fullName>
    </submittedName>
</protein>
<dbReference type="RefSeq" id="WP_149613307.1">
    <property type="nucleotide sequence ID" value="NZ_SEUK01000031.1"/>
</dbReference>
<gene>
    <name evidence="1" type="ORF">EU508_00675</name>
</gene>
<dbReference type="AlphaFoldDB" id="A0AB73BMD2"/>
<dbReference type="Proteomes" id="UP000324162">
    <property type="component" value="Unassembled WGS sequence"/>
</dbReference>
<accession>A0AB73BMD2</accession>
<name>A0AB73BMD2_9GAMM</name>
<evidence type="ECO:0000313" key="1">
    <source>
        <dbReference type="EMBL" id="KAA1165480.1"/>
    </source>
</evidence>
<proteinExistence type="predicted"/>
<evidence type="ECO:0000313" key="2">
    <source>
        <dbReference type="Proteomes" id="UP000324162"/>
    </source>
</evidence>
<organism evidence="1 2">
    <name type="scientific">Pseudoalteromonas fuliginea</name>
    <dbReference type="NCBI Taxonomy" id="1872678"/>
    <lineage>
        <taxon>Bacteria</taxon>
        <taxon>Pseudomonadati</taxon>
        <taxon>Pseudomonadota</taxon>
        <taxon>Gammaproteobacteria</taxon>
        <taxon>Alteromonadales</taxon>
        <taxon>Pseudoalteromonadaceae</taxon>
        <taxon>Pseudoalteromonas</taxon>
    </lineage>
</organism>
<dbReference type="InterPro" id="IPR009752">
    <property type="entry name" value="Phage_Mu_GpJ"/>
</dbReference>
<reference evidence="1 2" key="1">
    <citation type="submission" date="2019-01" db="EMBL/GenBank/DDBJ databases">
        <title>Genome sequences of marine Pseudoalteromonas species.</title>
        <authorList>
            <person name="Boraston A.B."/>
            <person name="Hehemann J.-H."/>
            <person name="Vickers C.J."/>
            <person name="Salama-Alber O."/>
            <person name="Abe K."/>
            <person name="Hettle A.J."/>
        </authorList>
    </citation>
    <scope>NUCLEOTIDE SEQUENCE [LARGE SCALE GENOMIC DNA]</scope>
    <source>
        <strain evidence="1 2">PS42</strain>
    </source>
</reference>
<comment type="caution">
    <text evidence="1">The sequence shown here is derived from an EMBL/GenBank/DDBJ whole genome shotgun (WGS) entry which is preliminary data.</text>
</comment>
<dbReference type="Pfam" id="PF07030">
    <property type="entry name" value="Phage_Mu_Gp36"/>
    <property type="match status" value="1"/>
</dbReference>
<dbReference type="EMBL" id="SEUK01000031">
    <property type="protein sequence ID" value="KAA1165480.1"/>
    <property type="molecule type" value="Genomic_DNA"/>
</dbReference>
<sequence length="142" mass="15465">MSYASTNDMQKRFGQQDLVLLTEREDSDPEQINMPILEQALTDASAEINGYLAGRYSLPLTIVPTVLTRLCCDIARYFLGTDNAPEHITERYQNAIKFLVAVGKGTLSLGVDELGANAQTDDTAVMQSAGSVFARGKSKGFI</sequence>